<dbReference type="STRING" id="6669.E9GAQ9"/>
<evidence type="ECO:0000259" key="2">
    <source>
        <dbReference type="PROSITE" id="PS50835"/>
    </source>
</evidence>
<dbReference type="EMBL" id="GL732537">
    <property type="protein sequence ID" value="EFX83497.1"/>
    <property type="molecule type" value="Genomic_DNA"/>
</dbReference>
<dbReference type="InterPro" id="IPR013783">
    <property type="entry name" value="Ig-like_fold"/>
</dbReference>
<accession>E9GAQ9</accession>
<dbReference type="PANTHER" id="PTHR23278">
    <property type="entry name" value="SIDESTEP PROTEIN"/>
    <property type="match status" value="1"/>
</dbReference>
<dbReference type="eggNOG" id="KOG3515">
    <property type="taxonomic scope" value="Eukaryota"/>
</dbReference>
<feature type="domain" description="Ig-like" evidence="2">
    <location>
        <begin position="182"/>
        <end position="315"/>
    </location>
</feature>
<reference evidence="3 4" key="1">
    <citation type="journal article" date="2011" name="Science">
        <title>The ecoresponsive genome of Daphnia pulex.</title>
        <authorList>
            <person name="Colbourne J.K."/>
            <person name="Pfrender M.E."/>
            <person name="Gilbert D."/>
            <person name="Thomas W.K."/>
            <person name="Tucker A."/>
            <person name="Oakley T.H."/>
            <person name="Tokishita S."/>
            <person name="Aerts A."/>
            <person name="Arnold G.J."/>
            <person name="Basu M.K."/>
            <person name="Bauer D.J."/>
            <person name="Caceres C.E."/>
            <person name="Carmel L."/>
            <person name="Casola C."/>
            <person name="Choi J.H."/>
            <person name="Detter J.C."/>
            <person name="Dong Q."/>
            <person name="Dusheyko S."/>
            <person name="Eads B.D."/>
            <person name="Frohlich T."/>
            <person name="Geiler-Samerotte K.A."/>
            <person name="Gerlach D."/>
            <person name="Hatcher P."/>
            <person name="Jogdeo S."/>
            <person name="Krijgsveld J."/>
            <person name="Kriventseva E.V."/>
            <person name="Kultz D."/>
            <person name="Laforsch C."/>
            <person name="Lindquist E."/>
            <person name="Lopez J."/>
            <person name="Manak J.R."/>
            <person name="Muller J."/>
            <person name="Pangilinan J."/>
            <person name="Patwardhan R.P."/>
            <person name="Pitluck S."/>
            <person name="Pritham E.J."/>
            <person name="Rechtsteiner A."/>
            <person name="Rho M."/>
            <person name="Rogozin I.B."/>
            <person name="Sakarya O."/>
            <person name="Salamov A."/>
            <person name="Schaack S."/>
            <person name="Shapiro H."/>
            <person name="Shiga Y."/>
            <person name="Skalitzky C."/>
            <person name="Smith Z."/>
            <person name="Souvorov A."/>
            <person name="Sung W."/>
            <person name="Tang Z."/>
            <person name="Tsuchiya D."/>
            <person name="Tu H."/>
            <person name="Vos H."/>
            <person name="Wang M."/>
            <person name="Wolf Y.I."/>
            <person name="Yamagata H."/>
            <person name="Yamada T."/>
            <person name="Ye Y."/>
            <person name="Shaw J.R."/>
            <person name="Andrews J."/>
            <person name="Crease T.J."/>
            <person name="Tang H."/>
            <person name="Lucas S.M."/>
            <person name="Robertson H.M."/>
            <person name="Bork P."/>
            <person name="Koonin E.V."/>
            <person name="Zdobnov E.M."/>
            <person name="Grigoriev I.V."/>
            <person name="Lynch M."/>
            <person name="Boore J.L."/>
        </authorList>
    </citation>
    <scope>NUCLEOTIDE SEQUENCE [LARGE SCALE GENOMIC DNA]</scope>
</reference>
<protein>
    <recommendedName>
        <fullName evidence="2">Ig-like domain-containing protein</fullName>
    </recommendedName>
</protein>
<gene>
    <name evidence="3" type="ORF">DAPPUDRAFT_240048</name>
</gene>
<name>E9GAQ9_DAPPU</name>
<dbReference type="InterPro" id="IPR007110">
    <property type="entry name" value="Ig-like_dom"/>
</dbReference>
<dbReference type="HOGENOM" id="CLU_716229_0_0_1"/>
<dbReference type="Gene3D" id="2.60.40.10">
    <property type="entry name" value="Immunoglobulins"/>
    <property type="match status" value="1"/>
</dbReference>
<evidence type="ECO:0000313" key="4">
    <source>
        <dbReference type="Proteomes" id="UP000000305"/>
    </source>
</evidence>
<evidence type="ECO:0000256" key="1">
    <source>
        <dbReference type="SAM" id="MobiDB-lite"/>
    </source>
</evidence>
<dbReference type="OrthoDB" id="6376080at2759"/>
<feature type="region of interest" description="Disordered" evidence="1">
    <location>
        <begin position="1"/>
        <end position="79"/>
    </location>
</feature>
<dbReference type="InterPro" id="IPR003599">
    <property type="entry name" value="Ig_sub"/>
</dbReference>
<keyword evidence="4" id="KW-1185">Reference proteome</keyword>
<evidence type="ECO:0000313" key="3">
    <source>
        <dbReference type="EMBL" id="EFX83497.1"/>
    </source>
</evidence>
<dbReference type="KEGG" id="dpx:DAPPUDRAFT_240048"/>
<dbReference type="SUPFAM" id="SSF48726">
    <property type="entry name" value="Immunoglobulin"/>
    <property type="match status" value="1"/>
</dbReference>
<dbReference type="InterPro" id="IPR036179">
    <property type="entry name" value="Ig-like_dom_sf"/>
</dbReference>
<organism evidence="3 4">
    <name type="scientific">Daphnia pulex</name>
    <name type="common">Water flea</name>
    <dbReference type="NCBI Taxonomy" id="6669"/>
    <lineage>
        <taxon>Eukaryota</taxon>
        <taxon>Metazoa</taxon>
        <taxon>Ecdysozoa</taxon>
        <taxon>Arthropoda</taxon>
        <taxon>Crustacea</taxon>
        <taxon>Branchiopoda</taxon>
        <taxon>Diplostraca</taxon>
        <taxon>Cladocera</taxon>
        <taxon>Anomopoda</taxon>
        <taxon>Daphniidae</taxon>
        <taxon>Daphnia</taxon>
    </lineage>
</organism>
<sequence length="386" mass="42819">MTTAGRSSKVKRMLQLTQDGGSSRSGDVAGHHWHSTSRGIARIPFSSGGAQEAKGERGSESVVGKRRRRRSETGSKEPRRLALQLRLAHPVARLLLALLLLTLMACRPCHGHDPELFDMDDEDVIKQQGRDFDLPVLLFCSHTRPSQEAAVAAEFNSPSRALLRVTTARLDDRSQSNYRERPSMASKDMGKVETMAGRPLQHVVSVVKGKTNLPCDITPPVEDDQASLVLFYKDDASPSIYTYDARDKYANRPRHWSDDNVLGKRAFFSTVLMQNNYSSSGCLMIDNVREVDAGLYRCRVDFKRSPTRNSRVNLTVVVPPKQMKITNEKGVDVDDIIGPFDEDATLILVCIVTGVSEVQLRGCCLSVDVNGKSYSVKLVGDARRMV</sequence>
<dbReference type="SMART" id="SM00409">
    <property type="entry name" value="IG"/>
    <property type="match status" value="1"/>
</dbReference>
<feature type="compositionally biased region" description="Polar residues" evidence="1">
    <location>
        <begin position="15"/>
        <end position="25"/>
    </location>
</feature>
<dbReference type="PANTHER" id="PTHR23278:SF19">
    <property type="entry name" value="OBSCURIN"/>
    <property type="match status" value="1"/>
</dbReference>
<proteinExistence type="predicted"/>
<dbReference type="Proteomes" id="UP000000305">
    <property type="component" value="Unassembled WGS sequence"/>
</dbReference>
<dbReference type="PROSITE" id="PS50835">
    <property type="entry name" value="IG_LIKE"/>
    <property type="match status" value="1"/>
</dbReference>
<dbReference type="AlphaFoldDB" id="E9GAQ9"/>
<dbReference type="InParanoid" id="E9GAQ9"/>